<keyword evidence="5 8" id="KW-0812">Transmembrane</keyword>
<evidence type="ECO:0000256" key="4">
    <source>
        <dbReference type="ARBA" id="ARBA00022519"/>
    </source>
</evidence>
<feature type="domain" description="ABC transmembrane type-1" evidence="9">
    <location>
        <begin position="1"/>
        <end position="209"/>
    </location>
</feature>
<evidence type="ECO:0000256" key="3">
    <source>
        <dbReference type="ARBA" id="ARBA00022475"/>
    </source>
</evidence>
<keyword evidence="4" id="KW-0997">Cell inner membrane</keyword>
<evidence type="ECO:0000256" key="2">
    <source>
        <dbReference type="ARBA" id="ARBA00022448"/>
    </source>
</evidence>
<dbReference type="GO" id="GO:0055085">
    <property type="term" value="P:transmembrane transport"/>
    <property type="evidence" value="ECO:0007669"/>
    <property type="project" value="InterPro"/>
</dbReference>
<dbReference type="PANTHER" id="PTHR43357:SF3">
    <property type="entry name" value="FE(3+)-TRANSPORT SYSTEM PERMEASE PROTEIN FBPB 2"/>
    <property type="match status" value="1"/>
</dbReference>
<keyword evidence="3" id="KW-1003">Cell membrane</keyword>
<dbReference type="Gene3D" id="1.10.3720.10">
    <property type="entry name" value="MetI-like"/>
    <property type="match status" value="2"/>
</dbReference>
<dbReference type="AlphaFoldDB" id="A0A9E8M064"/>
<keyword evidence="2 8" id="KW-0813">Transport</keyword>
<dbReference type="SUPFAM" id="SSF161098">
    <property type="entry name" value="MetI-like"/>
    <property type="match status" value="2"/>
</dbReference>
<feature type="transmembrane region" description="Helical" evidence="8">
    <location>
        <begin position="302"/>
        <end position="322"/>
    </location>
</feature>
<evidence type="ECO:0000256" key="1">
    <source>
        <dbReference type="ARBA" id="ARBA00004429"/>
    </source>
</evidence>
<feature type="transmembrane region" description="Helical" evidence="8">
    <location>
        <begin position="191"/>
        <end position="213"/>
    </location>
</feature>
<dbReference type="PANTHER" id="PTHR43357">
    <property type="entry name" value="INNER MEMBRANE ABC TRANSPORTER PERMEASE PROTEIN YDCV"/>
    <property type="match status" value="1"/>
</dbReference>
<organism evidence="10 11">
    <name type="scientific">Fervidibacillus halotolerans</name>
    <dbReference type="NCBI Taxonomy" id="2980027"/>
    <lineage>
        <taxon>Bacteria</taxon>
        <taxon>Bacillati</taxon>
        <taxon>Bacillota</taxon>
        <taxon>Bacilli</taxon>
        <taxon>Bacillales</taxon>
        <taxon>Bacillaceae</taxon>
        <taxon>Fervidibacillus</taxon>
    </lineage>
</organism>
<gene>
    <name evidence="10" type="ORF">OE105_01090</name>
</gene>
<evidence type="ECO:0000259" key="9">
    <source>
        <dbReference type="PROSITE" id="PS50928"/>
    </source>
</evidence>
<dbReference type="KEGG" id="fhl:OE105_01090"/>
<dbReference type="RefSeq" id="WP_275420903.1">
    <property type="nucleotide sequence ID" value="NZ_CP106877.1"/>
</dbReference>
<accession>A0A9E8M064</accession>
<evidence type="ECO:0000256" key="6">
    <source>
        <dbReference type="ARBA" id="ARBA00022989"/>
    </source>
</evidence>
<feature type="transmembrane region" description="Helical" evidence="8">
    <location>
        <begin position="418"/>
        <end position="439"/>
    </location>
</feature>
<dbReference type="Proteomes" id="UP001164726">
    <property type="component" value="Chromosome"/>
</dbReference>
<reference evidence="10" key="1">
    <citation type="submission" date="2022-09" db="EMBL/GenBank/DDBJ databases">
        <title>Complete Genomes of Fervidibacillus albus and Fervidibacillus halotolerans isolated from tidal flat sediments.</title>
        <authorList>
            <person name="Kwon K.K."/>
            <person name="Yang S.-H."/>
            <person name="Park M.J."/>
            <person name="Oh H.-M."/>
        </authorList>
    </citation>
    <scope>NUCLEOTIDE SEQUENCE</scope>
    <source>
        <strain evidence="10">MEBiC13594</strain>
    </source>
</reference>
<protein>
    <submittedName>
        <fullName evidence="10">Iron ABC transporter permease</fullName>
    </submittedName>
</protein>
<comment type="similarity">
    <text evidence="8">Belongs to the binding-protein-dependent transport system permease family.</text>
</comment>
<keyword evidence="6 8" id="KW-1133">Transmembrane helix</keyword>
<evidence type="ECO:0000313" key="11">
    <source>
        <dbReference type="Proteomes" id="UP001164726"/>
    </source>
</evidence>
<comment type="subcellular location">
    <subcellularLocation>
        <location evidence="1">Cell inner membrane</location>
        <topology evidence="1">Multi-pass membrane protein</topology>
    </subcellularLocation>
    <subcellularLocation>
        <location evidence="8">Cell membrane</location>
        <topology evidence="8">Multi-pass membrane protein</topology>
    </subcellularLocation>
</comment>
<name>A0A9E8M064_9BACI</name>
<feature type="transmembrane region" description="Helical" evidence="8">
    <location>
        <begin position="81"/>
        <end position="108"/>
    </location>
</feature>
<sequence length="508" mass="56551">MKNTLYIVSGSTVISLIVGITLAWVMAYLNIGGKKWIQLFIFLPFIIPSYITTLAWIQLFSENGPVASILEIFPGDWKLPNLYSMTGIIVILGLSHYPLVYLLSVELFRKIPIELEHAAQICGAKKGKIMYKVVLPLAIPGISSGGILAFLSNLDNFGIPAILGIPANIRVLSTYIYEEVVGFGPASFSRAAVLSILLGGIAFIGLLIQWLLLRKSRVIETVNRVTEPRIQLSSMKKRFIEIIIWSFLLLTSFVPFLSMGMTSLIKAYGLPFHLENLSFKNYEYILFTDSKTISALTNSLKLALLTTVVSLIIGTTIAYIRYKLPNKWTKLVELLITIPYALPGTVFALSMIFTWMQPIPGWNPGIYGSIWILIIAYITRFLVLQVRGSYTALTQIESSIEEAARTSGAKFFVKWRKILMPLLLPGVISGALLVFLTSLTELTVSSLLWSTGAETVGVVIFNFEQAGYTLYSTAFSSLIVLAILLLGIFLIFFEKIWRRKVLKQVDSA</sequence>
<feature type="transmembrane region" description="Helical" evidence="8">
    <location>
        <begin position="334"/>
        <end position="353"/>
    </location>
</feature>
<proteinExistence type="inferred from homology"/>
<dbReference type="GO" id="GO:0005886">
    <property type="term" value="C:plasma membrane"/>
    <property type="evidence" value="ECO:0007669"/>
    <property type="project" value="UniProtKB-SubCell"/>
</dbReference>
<dbReference type="InterPro" id="IPR035906">
    <property type="entry name" value="MetI-like_sf"/>
</dbReference>
<feature type="transmembrane region" description="Helical" evidence="8">
    <location>
        <begin position="129"/>
        <end position="151"/>
    </location>
</feature>
<evidence type="ECO:0000256" key="7">
    <source>
        <dbReference type="ARBA" id="ARBA00023136"/>
    </source>
</evidence>
<dbReference type="Pfam" id="PF00528">
    <property type="entry name" value="BPD_transp_1"/>
    <property type="match status" value="2"/>
</dbReference>
<keyword evidence="11" id="KW-1185">Reference proteome</keyword>
<dbReference type="CDD" id="cd06261">
    <property type="entry name" value="TM_PBP2"/>
    <property type="match status" value="2"/>
</dbReference>
<feature type="transmembrane region" description="Helical" evidence="8">
    <location>
        <begin position="470"/>
        <end position="493"/>
    </location>
</feature>
<feature type="domain" description="ABC transmembrane type-1" evidence="9">
    <location>
        <begin position="296"/>
        <end position="492"/>
    </location>
</feature>
<feature type="transmembrane region" description="Helical" evidence="8">
    <location>
        <begin position="365"/>
        <end position="383"/>
    </location>
</feature>
<dbReference type="EMBL" id="CP106877">
    <property type="protein sequence ID" value="WAA12771.1"/>
    <property type="molecule type" value="Genomic_DNA"/>
</dbReference>
<dbReference type="InterPro" id="IPR000515">
    <property type="entry name" value="MetI-like"/>
</dbReference>
<keyword evidence="7 8" id="KW-0472">Membrane</keyword>
<dbReference type="PROSITE" id="PS50928">
    <property type="entry name" value="ABC_TM1"/>
    <property type="match status" value="2"/>
</dbReference>
<evidence type="ECO:0000313" key="10">
    <source>
        <dbReference type="EMBL" id="WAA12771.1"/>
    </source>
</evidence>
<feature type="transmembrane region" description="Helical" evidence="8">
    <location>
        <begin position="242"/>
        <end position="265"/>
    </location>
</feature>
<evidence type="ECO:0000256" key="5">
    <source>
        <dbReference type="ARBA" id="ARBA00022692"/>
    </source>
</evidence>
<evidence type="ECO:0000256" key="8">
    <source>
        <dbReference type="RuleBase" id="RU363032"/>
    </source>
</evidence>
<feature type="transmembrane region" description="Helical" evidence="8">
    <location>
        <begin position="6"/>
        <end position="27"/>
    </location>
</feature>
<feature type="transmembrane region" description="Helical" evidence="8">
    <location>
        <begin position="39"/>
        <end position="61"/>
    </location>
</feature>